<dbReference type="RefSeq" id="WP_114745496.1">
    <property type="nucleotide sequence ID" value="NZ_QQAY01000004.1"/>
</dbReference>
<keyword evidence="2" id="KW-1185">Reference proteome</keyword>
<dbReference type="EMBL" id="QQAY01000004">
    <property type="protein sequence ID" value="RDI43201.1"/>
    <property type="molecule type" value="Genomic_DNA"/>
</dbReference>
<evidence type="ECO:0000313" key="2">
    <source>
        <dbReference type="Proteomes" id="UP000255326"/>
    </source>
</evidence>
<evidence type="ECO:0000313" key="1">
    <source>
        <dbReference type="EMBL" id="RDI43201.1"/>
    </source>
</evidence>
<name>A0A370GHS1_9BACI</name>
<evidence type="ECO:0008006" key="3">
    <source>
        <dbReference type="Google" id="ProtNLM"/>
    </source>
</evidence>
<protein>
    <recommendedName>
        <fullName evidence="3">DUF1033 family protein</fullName>
    </recommendedName>
</protein>
<dbReference type="OrthoDB" id="2389779at2"/>
<sequence>MSTSWKVILTKGENEPWWFFEGWEKDIVTEYSFEEKHDALVFFLEKLKTLHNEYPHHRQKNDSMAAFWNEEEKEFCEACDDDLQTYHGLLLMLDQKPYVPTDEEKAFFRV</sequence>
<dbReference type="Proteomes" id="UP000255326">
    <property type="component" value="Unassembled WGS sequence"/>
</dbReference>
<gene>
    <name evidence="1" type="ORF">DFR59_104256</name>
</gene>
<accession>A0A370GHS1</accession>
<reference evidence="1 2" key="1">
    <citation type="submission" date="2018-07" db="EMBL/GenBank/DDBJ databases">
        <title>Genomic Encyclopedia of Type Strains, Phase IV (KMG-IV): sequencing the most valuable type-strain genomes for metagenomic binning, comparative biology and taxonomic classification.</title>
        <authorList>
            <person name="Goeker M."/>
        </authorList>
    </citation>
    <scope>NUCLEOTIDE SEQUENCE [LARGE SCALE GENOMIC DNA]</scope>
    <source>
        <strain evidence="1 2">DSM 25281</strain>
    </source>
</reference>
<dbReference type="InterPro" id="IPR010434">
    <property type="entry name" value="DUF1033"/>
</dbReference>
<comment type="caution">
    <text evidence="1">The sequence shown here is derived from an EMBL/GenBank/DDBJ whole genome shotgun (WGS) entry which is preliminary data.</text>
</comment>
<organism evidence="1 2">
    <name type="scientific">Falsibacillus pallidus</name>
    <dbReference type="NCBI Taxonomy" id="493781"/>
    <lineage>
        <taxon>Bacteria</taxon>
        <taxon>Bacillati</taxon>
        <taxon>Bacillota</taxon>
        <taxon>Bacilli</taxon>
        <taxon>Bacillales</taxon>
        <taxon>Bacillaceae</taxon>
        <taxon>Falsibacillus</taxon>
    </lineage>
</organism>
<dbReference type="AlphaFoldDB" id="A0A370GHS1"/>
<proteinExistence type="predicted"/>
<dbReference type="Pfam" id="PF06279">
    <property type="entry name" value="DUF1033"/>
    <property type="match status" value="1"/>
</dbReference>